<evidence type="ECO:0000256" key="1">
    <source>
        <dbReference type="SAM" id="MobiDB-lite"/>
    </source>
</evidence>
<sequence>MAHPSPQNPTAKSSDRQIARRAERVPRPTAEGKEEESGERRSGEDGGGAPPRNRRAPPPATRDHRAATRSARPPSSRRSLRRTRRPVPPAWFHQIRTGVRRSAGTEAATLFRFGEG</sequence>
<feature type="compositionally biased region" description="Basic and acidic residues" evidence="1">
    <location>
        <begin position="13"/>
        <end position="32"/>
    </location>
</feature>
<keyword evidence="3" id="KW-1185">Reference proteome</keyword>
<dbReference type="Proteomes" id="UP001140949">
    <property type="component" value="Unassembled WGS sequence"/>
</dbReference>
<proteinExistence type="predicted"/>
<protein>
    <submittedName>
        <fullName evidence="2">Pinin-like isoform X1</fullName>
    </submittedName>
</protein>
<dbReference type="EMBL" id="JANAVB010023183">
    <property type="protein sequence ID" value="KAJ6823271.1"/>
    <property type="molecule type" value="Genomic_DNA"/>
</dbReference>
<evidence type="ECO:0000313" key="2">
    <source>
        <dbReference type="EMBL" id="KAJ6823271.1"/>
    </source>
</evidence>
<organism evidence="2 3">
    <name type="scientific">Iris pallida</name>
    <name type="common">Sweet iris</name>
    <dbReference type="NCBI Taxonomy" id="29817"/>
    <lineage>
        <taxon>Eukaryota</taxon>
        <taxon>Viridiplantae</taxon>
        <taxon>Streptophyta</taxon>
        <taxon>Embryophyta</taxon>
        <taxon>Tracheophyta</taxon>
        <taxon>Spermatophyta</taxon>
        <taxon>Magnoliopsida</taxon>
        <taxon>Liliopsida</taxon>
        <taxon>Asparagales</taxon>
        <taxon>Iridaceae</taxon>
        <taxon>Iridoideae</taxon>
        <taxon>Irideae</taxon>
        <taxon>Iris</taxon>
    </lineage>
</organism>
<feature type="region of interest" description="Disordered" evidence="1">
    <location>
        <begin position="1"/>
        <end position="90"/>
    </location>
</feature>
<evidence type="ECO:0000313" key="3">
    <source>
        <dbReference type="Proteomes" id="UP001140949"/>
    </source>
</evidence>
<feature type="compositionally biased region" description="Low complexity" evidence="1">
    <location>
        <begin position="68"/>
        <end position="77"/>
    </location>
</feature>
<accession>A0AAX6G525</accession>
<dbReference type="AlphaFoldDB" id="A0AAX6G525"/>
<reference evidence="2" key="2">
    <citation type="submission" date="2023-04" db="EMBL/GenBank/DDBJ databases">
        <authorList>
            <person name="Bruccoleri R.E."/>
            <person name="Oakeley E.J."/>
            <person name="Faust A.-M."/>
            <person name="Dessus-Babus S."/>
            <person name="Altorfer M."/>
            <person name="Burckhardt D."/>
            <person name="Oertli M."/>
            <person name="Naumann U."/>
            <person name="Petersen F."/>
            <person name="Wong J."/>
        </authorList>
    </citation>
    <scope>NUCLEOTIDE SEQUENCE</scope>
    <source>
        <strain evidence="2">GSM-AAB239-AS_SAM_17_03QT</strain>
        <tissue evidence="2">Leaf</tissue>
    </source>
</reference>
<reference evidence="2" key="1">
    <citation type="journal article" date="2023" name="GigaByte">
        <title>Genome assembly of the bearded iris, Iris pallida Lam.</title>
        <authorList>
            <person name="Bruccoleri R.E."/>
            <person name="Oakeley E.J."/>
            <person name="Faust A.M.E."/>
            <person name="Altorfer M."/>
            <person name="Dessus-Babus S."/>
            <person name="Burckhardt D."/>
            <person name="Oertli M."/>
            <person name="Naumann U."/>
            <person name="Petersen F."/>
            <person name="Wong J."/>
        </authorList>
    </citation>
    <scope>NUCLEOTIDE SEQUENCE</scope>
    <source>
        <strain evidence="2">GSM-AAB239-AS_SAM_17_03QT</strain>
    </source>
</reference>
<name>A0AAX6G525_IRIPA</name>
<comment type="caution">
    <text evidence="2">The sequence shown here is derived from an EMBL/GenBank/DDBJ whole genome shotgun (WGS) entry which is preliminary data.</text>
</comment>
<gene>
    <name evidence="2" type="ORF">M6B38_384320</name>
</gene>